<protein>
    <submittedName>
        <fullName evidence="1">Uncharacterized protein</fullName>
    </submittedName>
</protein>
<organism evidence="1">
    <name type="scientific">viral metagenome</name>
    <dbReference type="NCBI Taxonomy" id="1070528"/>
    <lineage>
        <taxon>unclassified sequences</taxon>
        <taxon>metagenomes</taxon>
        <taxon>organismal metagenomes</taxon>
    </lineage>
</organism>
<name>A0A6C0ECA6_9ZZZZ</name>
<evidence type="ECO:0000313" key="1">
    <source>
        <dbReference type="EMBL" id="QHT26807.1"/>
    </source>
</evidence>
<sequence length="56" mass="6731">MISFLIIFNMLKERDHIEKYSYEELLLDNLINSNLSFKFSFSNSNFINRCFKCVTV</sequence>
<proteinExistence type="predicted"/>
<dbReference type="EMBL" id="MN739802">
    <property type="protein sequence ID" value="QHT26807.1"/>
    <property type="molecule type" value="Genomic_DNA"/>
</dbReference>
<accession>A0A6C0ECA6</accession>
<reference evidence="1" key="1">
    <citation type="journal article" date="2020" name="Nature">
        <title>Giant virus diversity and host interactions through global metagenomics.</title>
        <authorList>
            <person name="Schulz F."/>
            <person name="Roux S."/>
            <person name="Paez-Espino D."/>
            <person name="Jungbluth S."/>
            <person name="Walsh D.A."/>
            <person name="Denef V.J."/>
            <person name="McMahon K.D."/>
            <person name="Konstantinidis K.T."/>
            <person name="Eloe-Fadrosh E.A."/>
            <person name="Kyrpides N.C."/>
            <person name="Woyke T."/>
        </authorList>
    </citation>
    <scope>NUCLEOTIDE SEQUENCE</scope>
    <source>
        <strain evidence="1">GVMAG-M-3300023179-2</strain>
    </source>
</reference>
<dbReference type="AlphaFoldDB" id="A0A6C0ECA6"/>